<dbReference type="PANTHER" id="PTHR46313">
    <property type="match status" value="1"/>
</dbReference>
<reference evidence="2 3" key="2">
    <citation type="journal article" date="2010" name="J. Bacteriol.">
        <title>Genome sequence of the polysaccharide-degrading, thermophilic anaerobe Spirochaeta thermophila DSM 6192.</title>
        <authorList>
            <person name="Angelov A."/>
            <person name="Liebl S."/>
            <person name="Ballschmiter M."/>
            <person name="Bomeke M."/>
            <person name="Lehmann R."/>
            <person name="Liesegang H."/>
            <person name="Daniel R."/>
            <person name="Liebl W."/>
        </authorList>
    </citation>
    <scope>NUCLEOTIDE SEQUENCE [LARGE SCALE GENOMIC DNA]</scope>
    <source>
        <strain evidence="3">ATCC 49972 / DSM 6192 / RI 19.B1</strain>
    </source>
</reference>
<feature type="domain" description="Amine oxidase" evidence="1">
    <location>
        <begin position="72"/>
        <end position="127"/>
    </location>
</feature>
<dbReference type="Pfam" id="PF01593">
    <property type="entry name" value="Amino_oxidase"/>
    <property type="match status" value="1"/>
</dbReference>
<proteinExistence type="predicted"/>
<sequence length="140" mass="15975">MVPEGCHALWLGYSSPYERWKGMSREAYREQKQKEAWRLIKEVEEFIPGLSAHIRVMESATPLTFERYTGNWRGATAGWNWDPSRNPRLHPSRDLGIRGLYFAGHWAHSPGGVPTAMITAWYVAQGLLQRNTGKGYDTAP</sequence>
<dbReference type="GO" id="GO:0016491">
    <property type="term" value="F:oxidoreductase activity"/>
    <property type="evidence" value="ECO:0007669"/>
    <property type="project" value="InterPro"/>
</dbReference>
<dbReference type="PaxDb" id="665571-STHERM_c15450"/>
<dbReference type="InterPro" id="IPR002937">
    <property type="entry name" value="Amino_oxidase"/>
</dbReference>
<dbReference type="eggNOG" id="COG1233">
    <property type="taxonomic scope" value="Bacteria"/>
</dbReference>
<dbReference type="Proteomes" id="UP000001296">
    <property type="component" value="Chromosome"/>
</dbReference>
<dbReference type="EMBL" id="CP001698">
    <property type="protein sequence ID" value="ADN02485.1"/>
    <property type="molecule type" value="Genomic_DNA"/>
</dbReference>
<dbReference type="HOGENOM" id="CLU_1833965_0_0_12"/>
<dbReference type="SUPFAM" id="SSF51905">
    <property type="entry name" value="FAD/NAD(P)-binding domain"/>
    <property type="match status" value="1"/>
</dbReference>
<reference key="1">
    <citation type="submission" date="2009-08" db="EMBL/GenBank/DDBJ databases">
        <title>The genome sequence of Spirochaeta thermophila DSM6192.</title>
        <authorList>
            <person name="Angelov A."/>
            <person name="Mientus M."/>
            <person name="Wittenberg S."/>
            <person name="Lehmann R."/>
            <person name="Liesegang H."/>
            <person name="Daniel R."/>
            <person name="Liebl W."/>
        </authorList>
    </citation>
    <scope>NUCLEOTIDE SEQUENCE</scope>
    <source>
        <strain>DSM 6192</strain>
    </source>
</reference>
<name>E0RTW0_WINT6</name>
<dbReference type="AlphaFoldDB" id="E0RTW0"/>
<dbReference type="PANTHER" id="PTHR46313:SF3">
    <property type="entry name" value="PROLYCOPENE ISOMERASE, CHLOROPLASTIC"/>
    <property type="match status" value="1"/>
</dbReference>
<evidence type="ECO:0000259" key="1">
    <source>
        <dbReference type="Pfam" id="PF01593"/>
    </source>
</evidence>
<gene>
    <name evidence="2" type="ordered locus">STHERM_c15450</name>
</gene>
<dbReference type="InterPro" id="IPR045892">
    <property type="entry name" value="CrtISO-like"/>
</dbReference>
<accession>E0RTW0</accession>
<dbReference type="KEGG" id="sta:STHERM_c15450"/>
<dbReference type="GO" id="GO:0016116">
    <property type="term" value="P:carotenoid metabolic process"/>
    <property type="evidence" value="ECO:0007669"/>
    <property type="project" value="InterPro"/>
</dbReference>
<protein>
    <recommendedName>
        <fullName evidence="1">Amine oxidase domain-containing protein</fullName>
    </recommendedName>
</protein>
<evidence type="ECO:0000313" key="3">
    <source>
        <dbReference type="Proteomes" id="UP000001296"/>
    </source>
</evidence>
<evidence type="ECO:0000313" key="2">
    <source>
        <dbReference type="EMBL" id="ADN02485.1"/>
    </source>
</evidence>
<organism evidence="2 3">
    <name type="scientific">Winmispira thermophila (strain ATCC 49972 / DSM 6192 / RI 19.B1)</name>
    <name type="common">Spirochaeta thermophila</name>
    <dbReference type="NCBI Taxonomy" id="665571"/>
    <lineage>
        <taxon>Bacteria</taxon>
        <taxon>Pseudomonadati</taxon>
        <taxon>Spirochaetota</taxon>
        <taxon>Spirochaetia</taxon>
        <taxon>Winmispirales</taxon>
        <taxon>Winmispiraceae</taxon>
        <taxon>Winmispira</taxon>
    </lineage>
</organism>
<dbReference type="InterPro" id="IPR036188">
    <property type="entry name" value="FAD/NAD-bd_sf"/>
</dbReference>